<gene>
    <name evidence="1" type="ORF">NCTC10283_00197</name>
</gene>
<proteinExistence type="predicted"/>
<reference evidence="1 2" key="1">
    <citation type="submission" date="2018-06" db="EMBL/GenBank/DDBJ databases">
        <authorList>
            <consortium name="Pathogen Informatics"/>
            <person name="Doyle S."/>
        </authorList>
    </citation>
    <scope>NUCLEOTIDE SEQUENCE [LARGE SCALE GENOMIC DNA]</scope>
    <source>
        <strain evidence="1 2">NCTC10283</strain>
    </source>
</reference>
<dbReference type="OrthoDB" id="9797093at2"/>
<accession>A0A376BK56</accession>
<keyword evidence="2" id="KW-1185">Reference proteome</keyword>
<dbReference type="Proteomes" id="UP000254209">
    <property type="component" value="Unassembled WGS sequence"/>
</dbReference>
<dbReference type="Pfam" id="PF05973">
    <property type="entry name" value="Gp49"/>
    <property type="match status" value="1"/>
</dbReference>
<organism evidence="1 2">
    <name type="scientific">Alysiella crassa</name>
    <dbReference type="NCBI Taxonomy" id="153491"/>
    <lineage>
        <taxon>Bacteria</taxon>
        <taxon>Pseudomonadati</taxon>
        <taxon>Pseudomonadota</taxon>
        <taxon>Betaproteobacteria</taxon>
        <taxon>Neisseriales</taxon>
        <taxon>Neisseriaceae</taxon>
        <taxon>Alysiella</taxon>
    </lineage>
</organism>
<dbReference type="RefSeq" id="WP_034295393.1">
    <property type="nucleotide sequence ID" value="NZ_CP091519.2"/>
</dbReference>
<name>A0A376BK56_9NEIS</name>
<dbReference type="EMBL" id="UFSO01000002">
    <property type="protein sequence ID" value="SSY70132.1"/>
    <property type="molecule type" value="Genomic_DNA"/>
</dbReference>
<evidence type="ECO:0000313" key="1">
    <source>
        <dbReference type="EMBL" id="SSY70132.1"/>
    </source>
</evidence>
<protein>
    <submittedName>
        <fullName evidence="1">Phage-related protein</fullName>
    </submittedName>
</protein>
<dbReference type="STRING" id="1120980.GCA_000745955_02421"/>
<dbReference type="AlphaFoldDB" id="A0A376BK56"/>
<sequence>MKEITFLGNSLDCIREFPNEIRQQSGYELHKVQNGEMPTDFKPMPTIGRGVMEIRLRDENGAFRIIYTAKIENMIYVLHAFQKKTQRTSQQDLNLAKQRLNEIKQG</sequence>
<dbReference type="InterPro" id="IPR009241">
    <property type="entry name" value="HigB-like"/>
</dbReference>
<evidence type="ECO:0000313" key="2">
    <source>
        <dbReference type="Proteomes" id="UP000254209"/>
    </source>
</evidence>